<dbReference type="EMBL" id="FOJG01000001">
    <property type="protein sequence ID" value="SEW15297.1"/>
    <property type="molecule type" value="Genomic_DNA"/>
</dbReference>
<protein>
    <submittedName>
        <fullName evidence="1">Uncharacterized protein</fullName>
    </submittedName>
</protein>
<reference evidence="2" key="1">
    <citation type="submission" date="2016-10" db="EMBL/GenBank/DDBJ databases">
        <authorList>
            <person name="Varghese N."/>
            <person name="Submissions S."/>
        </authorList>
    </citation>
    <scope>NUCLEOTIDE SEQUENCE [LARGE SCALE GENOMIC DNA]</scope>
    <source>
        <strain evidence="2">DSM 3695</strain>
    </source>
</reference>
<name>A0A1I0PLK6_9BACT</name>
<evidence type="ECO:0000313" key="1">
    <source>
        <dbReference type="EMBL" id="SEW15297.1"/>
    </source>
</evidence>
<keyword evidence="2" id="KW-1185">Reference proteome</keyword>
<proteinExistence type="predicted"/>
<dbReference type="RefSeq" id="WP_089890999.1">
    <property type="nucleotide sequence ID" value="NZ_FOJG01000001.1"/>
</dbReference>
<organism evidence="1 2">
    <name type="scientific">Chitinophaga arvensicola</name>
    <dbReference type="NCBI Taxonomy" id="29529"/>
    <lineage>
        <taxon>Bacteria</taxon>
        <taxon>Pseudomonadati</taxon>
        <taxon>Bacteroidota</taxon>
        <taxon>Chitinophagia</taxon>
        <taxon>Chitinophagales</taxon>
        <taxon>Chitinophagaceae</taxon>
        <taxon>Chitinophaga</taxon>
    </lineage>
</organism>
<gene>
    <name evidence="1" type="ORF">SAMN04488122_0856</name>
</gene>
<evidence type="ECO:0000313" key="2">
    <source>
        <dbReference type="Proteomes" id="UP000199310"/>
    </source>
</evidence>
<sequence>MKGEKRVKQHIVEEDTEQIPVSLVVDNNVIIPNRDAVCATGSHFFTVSHETNDYKLEIVQIGSGVQILNGSAEDFFRHAFNLVYGMEPEIAYELKPEIIDQLRQPDFRFPGNRTKASLVKEWRMQHCYCYQLAVTSLYKPLLTRMFWQDINNYFGVKYKVSGNILNIPKQHLVLRAKPTLNSSELESPAQRFHDPRILLLRARIVELSKHLPEEKQLPFALFSDIPDLIIKLLTVAKNLEELKSQLEGAGYLLRKEMVSVPKLYLKTAPTAPCMFF</sequence>
<dbReference type="AlphaFoldDB" id="A0A1I0PLK6"/>
<dbReference type="Proteomes" id="UP000199310">
    <property type="component" value="Unassembled WGS sequence"/>
</dbReference>
<accession>A0A1I0PLK6</accession>